<keyword evidence="3" id="KW-1185">Reference proteome</keyword>
<dbReference type="PANTHER" id="PTHR38681:SF1">
    <property type="entry name" value="RETROVIRUS-RELATED POL POLYPROTEIN FROM TRANSPOSON 412-LIKE PROTEIN"/>
    <property type="match status" value="1"/>
</dbReference>
<feature type="region of interest" description="Disordered" evidence="1">
    <location>
        <begin position="152"/>
        <end position="172"/>
    </location>
</feature>
<feature type="region of interest" description="Disordered" evidence="1">
    <location>
        <begin position="228"/>
        <end position="251"/>
    </location>
</feature>
<reference evidence="2 3" key="1">
    <citation type="submission" date="2023-03" db="EMBL/GenBank/DDBJ databases">
        <title>High-quality genome of Scylla paramamosain provides insights in environmental adaptation.</title>
        <authorList>
            <person name="Zhang L."/>
        </authorList>
    </citation>
    <scope>NUCLEOTIDE SEQUENCE [LARGE SCALE GENOMIC DNA]</scope>
    <source>
        <strain evidence="2">LZ_2023a</strain>
        <tissue evidence="2">Muscle</tissue>
    </source>
</reference>
<dbReference type="PANTHER" id="PTHR38681">
    <property type="entry name" value="RETROVIRUS-RELATED POL POLYPROTEIN FROM TRANSPOSON 412-LIKE PROTEIN-RELATED"/>
    <property type="match status" value="1"/>
</dbReference>
<feature type="compositionally biased region" description="Polar residues" evidence="1">
    <location>
        <begin position="236"/>
        <end position="246"/>
    </location>
</feature>
<gene>
    <name evidence="2" type="ORF">O3P69_014224</name>
</gene>
<dbReference type="Proteomes" id="UP001487740">
    <property type="component" value="Unassembled WGS sequence"/>
</dbReference>
<sequence>MHESIRAFEPFSSTIPEGFSEDCGADLNCPQYLALICRRYQLVPRSTPAGRGETPMAARTPASKDSPRTLGDIAGYLCYYWAANGMVERFDRHMKTAIKSRLNSPDWMVELSWVLLGVRTALRDDLATSSAGLVYGVPLTVPGDFIPVPRGQQDPSFMRPFTSTREGGDTRSCPYISTRPHTHLDPKAYIIDYGGRHETVSVDRLKLAHLDFDRQVQLMQSRSIGWSPSHVPTRCSPDQVTKSGRSSFRPDHLQYSGSGGGGGVMWRHGPLNLRIVVYQLESRHRSSTKLRKHSRHPG</sequence>
<protein>
    <submittedName>
        <fullName evidence="2">Uncharacterized protein</fullName>
    </submittedName>
</protein>
<organism evidence="2 3">
    <name type="scientific">Scylla paramamosain</name>
    <name type="common">Mud crab</name>
    <dbReference type="NCBI Taxonomy" id="85552"/>
    <lineage>
        <taxon>Eukaryota</taxon>
        <taxon>Metazoa</taxon>
        <taxon>Ecdysozoa</taxon>
        <taxon>Arthropoda</taxon>
        <taxon>Crustacea</taxon>
        <taxon>Multicrustacea</taxon>
        <taxon>Malacostraca</taxon>
        <taxon>Eumalacostraca</taxon>
        <taxon>Eucarida</taxon>
        <taxon>Decapoda</taxon>
        <taxon>Pleocyemata</taxon>
        <taxon>Brachyura</taxon>
        <taxon>Eubrachyura</taxon>
        <taxon>Portunoidea</taxon>
        <taxon>Portunidae</taxon>
        <taxon>Portuninae</taxon>
        <taxon>Scylla</taxon>
    </lineage>
</organism>
<comment type="caution">
    <text evidence="2">The sequence shown here is derived from an EMBL/GenBank/DDBJ whole genome shotgun (WGS) entry which is preliminary data.</text>
</comment>
<proteinExistence type="predicted"/>
<evidence type="ECO:0000313" key="3">
    <source>
        <dbReference type="Proteomes" id="UP001487740"/>
    </source>
</evidence>
<accession>A0AAW0SHK0</accession>
<name>A0AAW0SHK0_SCYPA</name>
<evidence type="ECO:0000256" key="1">
    <source>
        <dbReference type="SAM" id="MobiDB-lite"/>
    </source>
</evidence>
<evidence type="ECO:0000313" key="2">
    <source>
        <dbReference type="EMBL" id="KAK8374172.1"/>
    </source>
</evidence>
<dbReference type="AlphaFoldDB" id="A0AAW0SHK0"/>
<dbReference type="EMBL" id="JARAKH010000542">
    <property type="protein sequence ID" value="KAK8374172.1"/>
    <property type="molecule type" value="Genomic_DNA"/>
</dbReference>